<evidence type="ECO:0000256" key="4">
    <source>
        <dbReference type="ARBA" id="ARBA00022516"/>
    </source>
</evidence>
<evidence type="ECO:0000256" key="10">
    <source>
        <dbReference type="ARBA" id="ARBA00023160"/>
    </source>
</evidence>
<comment type="cofactor">
    <cofactor evidence="1">
        <name>Fe(2+)</name>
        <dbReference type="ChEBI" id="CHEBI:29033"/>
    </cofactor>
</comment>
<evidence type="ECO:0000256" key="7">
    <source>
        <dbReference type="ARBA" id="ARBA00023002"/>
    </source>
</evidence>
<accession>A0ABP5CV10</accession>
<dbReference type="Proteomes" id="UP001499933">
    <property type="component" value="Unassembled WGS sequence"/>
</dbReference>
<evidence type="ECO:0000313" key="12">
    <source>
        <dbReference type="Proteomes" id="UP001499933"/>
    </source>
</evidence>
<evidence type="ECO:0000256" key="2">
    <source>
        <dbReference type="ARBA" id="ARBA00008749"/>
    </source>
</evidence>
<reference evidence="12" key="1">
    <citation type="journal article" date="2019" name="Int. J. Syst. Evol. Microbiol.">
        <title>The Global Catalogue of Microorganisms (GCM) 10K type strain sequencing project: providing services to taxonomists for standard genome sequencing and annotation.</title>
        <authorList>
            <consortium name="The Broad Institute Genomics Platform"/>
            <consortium name="The Broad Institute Genome Sequencing Center for Infectious Disease"/>
            <person name="Wu L."/>
            <person name="Ma J."/>
        </authorList>
    </citation>
    <scope>NUCLEOTIDE SEQUENCE [LARGE SCALE GENOMIC DNA]</scope>
    <source>
        <strain evidence="12">JCM 14901</strain>
    </source>
</reference>
<comment type="similarity">
    <text evidence="2">Belongs to the fatty acid desaturase type 2 family.</text>
</comment>
<dbReference type="RefSeq" id="WP_344097030.1">
    <property type="nucleotide sequence ID" value="NZ_BAAAOG010000010.1"/>
</dbReference>
<evidence type="ECO:0000256" key="8">
    <source>
        <dbReference type="ARBA" id="ARBA00023004"/>
    </source>
</evidence>
<dbReference type="Gene3D" id="1.10.620.20">
    <property type="entry name" value="Ribonucleotide Reductase, subunit A"/>
    <property type="match status" value="1"/>
</dbReference>
<dbReference type="SUPFAM" id="SSF47240">
    <property type="entry name" value="Ferritin-like"/>
    <property type="match status" value="1"/>
</dbReference>
<keyword evidence="10" id="KW-0275">Fatty acid biosynthesis</keyword>
<evidence type="ECO:0000256" key="9">
    <source>
        <dbReference type="ARBA" id="ARBA00023098"/>
    </source>
</evidence>
<keyword evidence="12" id="KW-1185">Reference proteome</keyword>
<gene>
    <name evidence="11" type="ORF">GCM10009776_34540</name>
</gene>
<keyword evidence="7" id="KW-0560">Oxidoreductase</keyword>
<evidence type="ECO:0000256" key="1">
    <source>
        <dbReference type="ARBA" id="ARBA00001954"/>
    </source>
</evidence>
<sequence>MTSTPTNLLEELEPVVAENLDRHLSMAQEWHPHDYVPWSRGRDFAFLGGEDWAPEQSQLSETAKAAMFTNLLTEDNLPSYHREIAARFGRDGAWGTWVGRWTAEENRHGIAMRDYLVVTRGVDPVELERARMDYMTSGYDSGDKTVLEAVAYVSFQELATRVSHRNTGKVTGDPIADRMLARISKDENLHMIFYRNIVSAALDIAPDATMQAIAKEVIGFEMPGATMAGFRRSSMMIAKAGIYDLRLHHDDVIMPVLRHWDVLDRTDFGPEGEQAREQLAAFLQGLDAQATKFVDRREENRARVAARDDGVQQDIVGS</sequence>
<evidence type="ECO:0000256" key="5">
    <source>
        <dbReference type="ARBA" id="ARBA00022723"/>
    </source>
</evidence>
<evidence type="ECO:0000256" key="6">
    <source>
        <dbReference type="ARBA" id="ARBA00022832"/>
    </source>
</evidence>
<keyword evidence="4" id="KW-0444">Lipid biosynthesis</keyword>
<dbReference type="InterPro" id="IPR009078">
    <property type="entry name" value="Ferritin-like_SF"/>
</dbReference>
<protein>
    <submittedName>
        <fullName evidence="11">Acyl-ACP desaturase</fullName>
    </submittedName>
</protein>
<name>A0ABP5CV10_9MICO</name>
<dbReference type="PANTHER" id="PTHR31155:SF9">
    <property type="entry name" value="STEAROYL-[ACYL-CARRIER-PROTEIN] 9-DESATURASE 7, CHLOROPLASTIC"/>
    <property type="match status" value="1"/>
</dbReference>
<dbReference type="EMBL" id="BAAAOG010000010">
    <property type="protein sequence ID" value="GAA1968536.1"/>
    <property type="molecule type" value="Genomic_DNA"/>
</dbReference>
<keyword evidence="6" id="KW-0276">Fatty acid metabolism</keyword>
<keyword evidence="8" id="KW-0408">Iron</keyword>
<dbReference type="InterPro" id="IPR012348">
    <property type="entry name" value="RNR-like"/>
</dbReference>
<dbReference type="InterPro" id="IPR005067">
    <property type="entry name" value="Fatty_acid_desaturase-2"/>
</dbReference>
<keyword evidence="5" id="KW-0479">Metal-binding</keyword>
<dbReference type="CDD" id="cd01050">
    <property type="entry name" value="Acyl_ACP_Desat"/>
    <property type="match status" value="1"/>
</dbReference>
<evidence type="ECO:0000256" key="3">
    <source>
        <dbReference type="ARBA" id="ARBA00011738"/>
    </source>
</evidence>
<comment type="subunit">
    <text evidence="3">Homodimer.</text>
</comment>
<evidence type="ECO:0000313" key="11">
    <source>
        <dbReference type="EMBL" id="GAA1968536.1"/>
    </source>
</evidence>
<keyword evidence="9" id="KW-0443">Lipid metabolism</keyword>
<comment type="caution">
    <text evidence="11">The sequence shown here is derived from an EMBL/GenBank/DDBJ whole genome shotgun (WGS) entry which is preliminary data.</text>
</comment>
<dbReference type="Pfam" id="PF03405">
    <property type="entry name" value="FA_desaturase_2"/>
    <property type="match status" value="1"/>
</dbReference>
<dbReference type="PIRSF" id="PIRSF000346">
    <property type="entry name" value="Dlt9_acylACP_des"/>
    <property type="match status" value="1"/>
</dbReference>
<dbReference type="PANTHER" id="PTHR31155">
    <property type="entry name" value="ACYL- ACYL-CARRIER-PROTEIN DESATURASE-RELATED"/>
    <property type="match status" value="1"/>
</dbReference>
<proteinExistence type="inferred from homology"/>
<organism evidence="11 12">
    <name type="scientific">Microbacterium deminutum</name>
    <dbReference type="NCBI Taxonomy" id="344164"/>
    <lineage>
        <taxon>Bacteria</taxon>
        <taxon>Bacillati</taxon>
        <taxon>Actinomycetota</taxon>
        <taxon>Actinomycetes</taxon>
        <taxon>Micrococcales</taxon>
        <taxon>Microbacteriaceae</taxon>
        <taxon>Microbacterium</taxon>
    </lineage>
</organism>